<dbReference type="PANTHER" id="PTHR47988">
    <property type="entry name" value="SOMATIC EMBRYOGENESIS RECEPTOR KINASE 1"/>
    <property type="match status" value="1"/>
</dbReference>
<keyword evidence="12" id="KW-1185">Reference proteome</keyword>
<dbReference type="InterPro" id="IPR055414">
    <property type="entry name" value="LRR_R13L4/SHOC2-like"/>
</dbReference>
<comment type="subcellular location">
    <subcellularLocation>
        <location evidence="1">Membrane</location>
    </subcellularLocation>
</comment>
<organism evidence="11 12">
    <name type="scientific">Morus notabilis</name>
    <dbReference type="NCBI Taxonomy" id="981085"/>
    <lineage>
        <taxon>Eukaryota</taxon>
        <taxon>Viridiplantae</taxon>
        <taxon>Streptophyta</taxon>
        <taxon>Embryophyta</taxon>
        <taxon>Tracheophyta</taxon>
        <taxon>Spermatophyta</taxon>
        <taxon>Magnoliopsida</taxon>
        <taxon>eudicotyledons</taxon>
        <taxon>Gunneridae</taxon>
        <taxon>Pentapetalae</taxon>
        <taxon>rosids</taxon>
        <taxon>fabids</taxon>
        <taxon>Rosales</taxon>
        <taxon>Moraceae</taxon>
        <taxon>Moreae</taxon>
        <taxon>Morus</taxon>
    </lineage>
</organism>
<feature type="domain" description="Leucine-rich repeat-containing N-terminal plant-type" evidence="9">
    <location>
        <begin position="34"/>
        <end position="59"/>
    </location>
</feature>
<dbReference type="Proteomes" id="UP000030645">
    <property type="component" value="Unassembled WGS sequence"/>
</dbReference>
<keyword evidence="3 8" id="KW-0732">Signal</keyword>
<dbReference type="GO" id="GO:0016020">
    <property type="term" value="C:membrane"/>
    <property type="evidence" value="ECO:0007669"/>
    <property type="project" value="UniProtKB-SubCell"/>
</dbReference>
<dbReference type="Pfam" id="PF23598">
    <property type="entry name" value="LRR_14"/>
    <property type="match status" value="1"/>
</dbReference>
<feature type="compositionally biased region" description="Low complexity" evidence="7">
    <location>
        <begin position="250"/>
        <end position="269"/>
    </location>
</feature>
<gene>
    <name evidence="11" type="ORF">L484_022519</name>
</gene>
<keyword evidence="6" id="KW-0325">Glycoprotein</keyword>
<evidence type="ECO:0000256" key="2">
    <source>
        <dbReference type="ARBA" id="ARBA00022614"/>
    </source>
</evidence>
<sequence length="362" mass="40196">MAAATPATTSKTSALLSMFALCVSLTLAPLVHGNSEGDALYTLRRSLSDPNNVLQSWDPTLMFYFFEFGPLSARFDLIELSCTLWRLDSIRPFTVGIRDLGNSNLSGYLVPELGKLEHLQYLELYKNNIQGTIPVQLGNLKGLISLDLYNNNISGTIPPLLGKLKSLVFLRLNDNRLTGPVPRELVALRTTLDSKVQNCWGLPVTTQTAHEGGCVKVLKILTPLWVRSEKLSWGFYYPLTFECFDTNDMRNGNQNRRNQTPPRRAAAATSNPCKSVRMAAATETGITPIEGQTEKLWPLEVLSFSELRPESVPSSSGVGSRKMLIKTRLDEGFLMSREMSKMDAGILAGDWWLCTGMGEERE</sequence>
<dbReference type="InterPro" id="IPR013210">
    <property type="entry name" value="LRR_N_plant-typ"/>
</dbReference>
<name>W9R523_9ROSA</name>
<protein>
    <submittedName>
        <fullName evidence="11">Uncharacterized protein</fullName>
    </submittedName>
</protein>
<dbReference type="Pfam" id="PF08263">
    <property type="entry name" value="LRRNT_2"/>
    <property type="match status" value="1"/>
</dbReference>
<dbReference type="SUPFAM" id="SSF52058">
    <property type="entry name" value="L domain-like"/>
    <property type="match status" value="1"/>
</dbReference>
<feature type="region of interest" description="Disordered" evidence="7">
    <location>
        <begin position="248"/>
        <end position="271"/>
    </location>
</feature>
<keyword evidence="4" id="KW-0677">Repeat</keyword>
<dbReference type="eggNOG" id="KOG0619">
    <property type="taxonomic scope" value="Eukaryota"/>
</dbReference>
<reference evidence="12" key="1">
    <citation type="submission" date="2013-01" db="EMBL/GenBank/DDBJ databases">
        <title>Draft Genome Sequence of a Mulberry Tree, Morus notabilis C.K. Schneid.</title>
        <authorList>
            <person name="He N."/>
            <person name="Zhao S."/>
        </authorList>
    </citation>
    <scope>NUCLEOTIDE SEQUENCE</scope>
</reference>
<evidence type="ECO:0000256" key="6">
    <source>
        <dbReference type="ARBA" id="ARBA00023180"/>
    </source>
</evidence>
<dbReference type="AlphaFoldDB" id="W9R523"/>
<evidence type="ECO:0000256" key="4">
    <source>
        <dbReference type="ARBA" id="ARBA00022737"/>
    </source>
</evidence>
<evidence type="ECO:0000256" key="1">
    <source>
        <dbReference type="ARBA" id="ARBA00004370"/>
    </source>
</evidence>
<keyword evidence="2" id="KW-0433">Leucine-rich repeat</keyword>
<evidence type="ECO:0000256" key="5">
    <source>
        <dbReference type="ARBA" id="ARBA00023136"/>
    </source>
</evidence>
<evidence type="ECO:0000259" key="9">
    <source>
        <dbReference type="Pfam" id="PF08263"/>
    </source>
</evidence>
<feature type="signal peptide" evidence="8">
    <location>
        <begin position="1"/>
        <end position="33"/>
    </location>
</feature>
<dbReference type="FunFam" id="3.80.10.10:FF:000041">
    <property type="entry name" value="LRR receptor-like serine/threonine-protein kinase ERECTA"/>
    <property type="match status" value="1"/>
</dbReference>
<feature type="chain" id="PRO_5004932353" evidence="8">
    <location>
        <begin position="34"/>
        <end position="362"/>
    </location>
</feature>
<evidence type="ECO:0000259" key="10">
    <source>
        <dbReference type="Pfam" id="PF23598"/>
    </source>
</evidence>
<accession>W9R523</accession>
<evidence type="ECO:0000313" key="12">
    <source>
        <dbReference type="Proteomes" id="UP000030645"/>
    </source>
</evidence>
<evidence type="ECO:0000313" key="11">
    <source>
        <dbReference type="EMBL" id="EXB54658.1"/>
    </source>
</evidence>
<dbReference type="STRING" id="981085.W9R523"/>
<keyword evidence="5" id="KW-0472">Membrane</keyword>
<dbReference type="EMBL" id="KE344194">
    <property type="protein sequence ID" value="EXB54658.1"/>
    <property type="molecule type" value="Genomic_DNA"/>
</dbReference>
<evidence type="ECO:0000256" key="3">
    <source>
        <dbReference type="ARBA" id="ARBA00022729"/>
    </source>
</evidence>
<feature type="domain" description="Disease resistance R13L4/SHOC-2-like LRR" evidence="10">
    <location>
        <begin position="104"/>
        <end position="183"/>
    </location>
</feature>
<evidence type="ECO:0000256" key="8">
    <source>
        <dbReference type="SAM" id="SignalP"/>
    </source>
</evidence>
<dbReference type="Gene3D" id="3.80.10.10">
    <property type="entry name" value="Ribonuclease Inhibitor"/>
    <property type="match status" value="1"/>
</dbReference>
<proteinExistence type="predicted"/>
<dbReference type="InterPro" id="IPR032675">
    <property type="entry name" value="LRR_dom_sf"/>
</dbReference>
<evidence type="ECO:0000256" key="7">
    <source>
        <dbReference type="SAM" id="MobiDB-lite"/>
    </source>
</evidence>